<protein>
    <submittedName>
        <fullName evidence="1">Uncharacterized protein</fullName>
    </submittedName>
</protein>
<dbReference type="AlphaFoldDB" id="A0A0R2AFU3"/>
<evidence type="ECO:0000313" key="1">
    <source>
        <dbReference type="EMBL" id="KRM61907.1"/>
    </source>
</evidence>
<dbReference type="STRING" id="1423813.FC26_GL001141"/>
<dbReference type="Proteomes" id="UP000051733">
    <property type="component" value="Unassembled WGS sequence"/>
</dbReference>
<evidence type="ECO:0000313" key="2">
    <source>
        <dbReference type="Proteomes" id="UP000051733"/>
    </source>
</evidence>
<sequence>MADATVALMILTVCVVWFCICEQQLQKQMQRASQEIYISRIGKEVADRYYDSHQPVTEQRGKYTVRAMADKVVVMEGAKTRLLITK</sequence>
<name>A0A0R2AFU3_9LACO</name>
<proteinExistence type="predicted"/>
<dbReference type="PATRIC" id="fig|1423813.3.peg.1161"/>
<dbReference type="EMBL" id="AYYY01000016">
    <property type="protein sequence ID" value="KRM61907.1"/>
    <property type="molecule type" value="Genomic_DNA"/>
</dbReference>
<comment type="caution">
    <text evidence="1">The sequence shown here is derived from an EMBL/GenBank/DDBJ whole genome shotgun (WGS) entry which is preliminary data.</text>
</comment>
<reference evidence="1 2" key="1">
    <citation type="journal article" date="2015" name="Genome Announc.">
        <title>Expanding the biotechnology potential of lactobacilli through comparative genomics of 213 strains and associated genera.</title>
        <authorList>
            <person name="Sun Z."/>
            <person name="Harris H.M."/>
            <person name="McCann A."/>
            <person name="Guo C."/>
            <person name="Argimon S."/>
            <person name="Zhang W."/>
            <person name="Yang X."/>
            <person name="Jeffery I.B."/>
            <person name="Cooney J.C."/>
            <person name="Kagawa T.F."/>
            <person name="Liu W."/>
            <person name="Song Y."/>
            <person name="Salvetti E."/>
            <person name="Wrobel A."/>
            <person name="Rasinkangas P."/>
            <person name="Parkhill J."/>
            <person name="Rea M.C."/>
            <person name="O'Sullivan O."/>
            <person name="Ritari J."/>
            <person name="Douillard F.P."/>
            <person name="Paul Ross R."/>
            <person name="Yang R."/>
            <person name="Briner A.E."/>
            <person name="Felis G.E."/>
            <person name="de Vos W.M."/>
            <person name="Barrangou R."/>
            <person name="Klaenhammer T.R."/>
            <person name="Caufield P.W."/>
            <person name="Cui Y."/>
            <person name="Zhang H."/>
            <person name="O'Toole P.W."/>
        </authorList>
    </citation>
    <scope>NUCLEOTIDE SEQUENCE [LARGE SCALE GENOMIC DNA]</scope>
    <source>
        <strain evidence="1 2">DSM 20634</strain>
    </source>
</reference>
<accession>A0A0R2AFU3</accession>
<gene>
    <name evidence="1" type="ORF">FC26_GL001141</name>
</gene>
<keyword evidence="2" id="KW-1185">Reference proteome</keyword>
<organism evidence="1 2">
    <name type="scientific">Paucilactobacillus vaccinostercus DSM 20634</name>
    <dbReference type="NCBI Taxonomy" id="1423813"/>
    <lineage>
        <taxon>Bacteria</taxon>
        <taxon>Bacillati</taxon>
        <taxon>Bacillota</taxon>
        <taxon>Bacilli</taxon>
        <taxon>Lactobacillales</taxon>
        <taxon>Lactobacillaceae</taxon>
        <taxon>Paucilactobacillus</taxon>
    </lineage>
</organism>